<feature type="repeat" description="TPR" evidence="8">
    <location>
        <begin position="280"/>
        <end position="313"/>
    </location>
</feature>
<proteinExistence type="inferred from homology"/>
<evidence type="ECO:0000259" key="9">
    <source>
        <dbReference type="Pfam" id="PF13844"/>
    </source>
</evidence>
<evidence type="ECO:0000256" key="1">
    <source>
        <dbReference type="ARBA" id="ARBA00004922"/>
    </source>
</evidence>
<dbReference type="PROSITE" id="PS50005">
    <property type="entry name" value="TPR"/>
    <property type="match status" value="3"/>
</dbReference>
<feature type="repeat" description="TPR" evidence="8">
    <location>
        <begin position="55"/>
        <end position="88"/>
    </location>
</feature>
<evidence type="ECO:0000256" key="6">
    <source>
        <dbReference type="ARBA" id="ARBA00022737"/>
    </source>
</evidence>
<dbReference type="OrthoDB" id="101857at2"/>
<dbReference type="InterPro" id="IPR051939">
    <property type="entry name" value="Glycosyltr_41/O-GlcNAc_trsf"/>
</dbReference>
<feature type="domain" description="O-GlcNAc transferase C-terminal" evidence="9">
    <location>
        <begin position="566"/>
        <end position="739"/>
    </location>
</feature>
<dbReference type="GO" id="GO:0097363">
    <property type="term" value="F:protein O-acetylglucosaminyltransferase activity"/>
    <property type="evidence" value="ECO:0007669"/>
    <property type="project" value="UniProtKB-EC"/>
</dbReference>
<dbReference type="PANTHER" id="PTHR44835">
    <property type="entry name" value="UDP-N-ACETYLGLUCOSAMINE--PEPTIDE N-ACETYLGLUCOSAMINYLTRANSFERASE SPINDLY-RELATED"/>
    <property type="match status" value="1"/>
</dbReference>
<evidence type="ECO:0000256" key="2">
    <source>
        <dbReference type="ARBA" id="ARBA00005386"/>
    </source>
</evidence>
<dbReference type="Pfam" id="PF13844">
    <property type="entry name" value="Glyco_transf_41"/>
    <property type="match status" value="2"/>
</dbReference>
<protein>
    <recommendedName>
        <fullName evidence="3">protein O-GlcNAc transferase</fullName>
        <ecNumber evidence="3">2.4.1.255</ecNumber>
    </recommendedName>
</protein>
<comment type="pathway">
    <text evidence="1">Protein modification; protein glycosylation.</text>
</comment>
<dbReference type="InterPro" id="IPR011990">
    <property type="entry name" value="TPR-like_helical_dom_sf"/>
</dbReference>
<dbReference type="Pfam" id="PF13432">
    <property type="entry name" value="TPR_16"/>
    <property type="match status" value="3"/>
</dbReference>
<evidence type="ECO:0000256" key="3">
    <source>
        <dbReference type="ARBA" id="ARBA00011970"/>
    </source>
</evidence>
<dbReference type="SUPFAM" id="SSF48452">
    <property type="entry name" value="TPR-like"/>
    <property type="match status" value="1"/>
</dbReference>
<evidence type="ECO:0000313" key="10">
    <source>
        <dbReference type="EMBL" id="AJK44697.1"/>
    </source>
</evidence>
<keyword evidence="11" id="KW-1185">Reference proteome</keyword>
<name>A0A0B6RH58_BURPL</name>
<dbReference type="RefSeq" id="WP_042623547.1">
    <property type="nucleotide sequence ID" value="NZ_CP002580.1"/>
</dbReference>
<keyword evidence="6" id="KW-0677">Repeat</keyword>
<dbReference type="InterPro" id="IPR019734">
    <property type="entry name" value="TPR_rpt"/>
</dbReference>
<evidence type="ECO:0000256" key="7">
    <source>
        <dbReference type="ARBA" id="ARBA00022803"/>
    </source>
</evidence>
<sequence>MSDSMPTAGPVPDPQQLDADIALVMQSALACHHKGELADAQAMYEVIATARPNYVDARYNLAVLHVQTGNPEAALPHFEAALGIDPNNGQFWVAYINAQIEAGRVAAAWAMIGMCQQRGIHGPALDGLIQRLSISAEGRAAAAVTAAAGHAVTVTQAPAAPEAPVNADTRGALGRRPTQQDASRFTALYNKGRYAEAVKHARTMTQRYPASGYAWKSLSNALHKDGQYLAAAEPLARATALDPADVVLGTLYADVLRLANRLADSEREARRAISVDDRYAEAWRVLNMTLLAQGRSTEAIAAGNRSIELAPDSQQMYGSLGVALSELGATLEAERAFRRAHELTPRDAAMHSNLLFCLTHDPQLDSEAIFAEHRRFADIHEAPVRSRWPRHANKRDPERQLRVGIISGDLFNHAVASYIMPILEVLHRDPSLSLHVYHNHTTEDGISERMRGWTDSWLQVAGLTDDRLVERIRADRIDIVLDLSNHTGRNRLPALARKPAPVQITWIGYPGTTGLDAMDYYLADRFGVPFGEMERQYTEKIIHLPAGGTFKPVDNAPPVNLLPALHNGFVTFGSFNRLNKLRREVIAEWARILHAVPNSRMRIGSIPRVGGVDMLLEWFTAEGIAHQRLDLQPRAPAAVYLQQHHHVDLCLDTFPYTGSTTALNALWMGVPTLTIRGDTLASRAGAVWMSSVGLEQFVADSADDFVARGIALANDLEGLADVRRGLRERCRQSPGFQPERIANAVSDAFRMAWRRWCADEAPASFTVPERTAVGAAADSTAAEAALTGEA</sequence>
<dbReference type="Proteomes" id="UP000031838">
    <property type="component" value="Chromosome 1"/>
</dbReference>
<dbReference type="HOGENOM" id="CLU_001721_4_0_4"/>
<feature type="domain" description="O-GlcNAc transferase C-terminal" evidence="9">
    <location>
        <begin position="351"/>
        <end position="546"/>
    </location>
</feature>
<gene>
    <name evidence="10" type="ORF">BGL_1c01440</name>
</gene>
<comment type="similarity">
    <text evidence="2">Belongs to the glycosyltransferase 41 family. O-GlcNAc transferase subfamily.</text>
</comment>
<accession>A0A0B6RH58</accession>
<keyword evidence="7 8" id="KW-0802">TPR repeat</keyword>
<keyword evidence="4" id="KW-0328">Glycosyltransferase</keyword>
<evidence type="ECO:0000256" key="5">
    <source>
        <dbReference type="ARBA" id="ARBA00022679"/>
    </source>
</evidence>
<reference evidence="10 11" key="2">
    <citation type="journal article" date="2016" name="Appl. Microbiol. Biotechnol.">
        <title>Mutations improving production and secretion of extracellular lipase by Burkholderia glumae PG1.</title>
        <authorList>
            <person name="Knapp A."/>
            <person name="Voget S."/>
            <person name="Gao R."/>
            <person name="Zaburannyi N."/>
            <person name="Krysciak D."/>
            <person name="Breuer M."/>
            <person name="Hauer B."/>
            <person name="Streit W.R."/>
            <person name="Muller R."/>
            <person name="Daniel R."/>
            <person name="Jaeger K.E."/>
        </authorList>
    </citation>
    <scope>NUCLEOTIDE SEQUENCE [LARGE SCALE GENOMIC DNA]</scope>
    <source>
        <strain evidence="10 11">PG1</strain>
    </source>
</reference>
<dbReference type="SMART" id="SM00028">
    <property type="entry name" value="TPR"/>
    <property type="match status" value="4"/>
</dbReference>
<dbReference type="EMBL" id="CP002580">
    <property type="protein sequence ID" value="AJK44697.1"/>
    <property type="molecule type" value="Genomic_DNA"/>
</dbReference>
<dbReference type="Gene3D" id="1.25.40.10">
    <property type="entry name" value="Tetratricopeptide repeat domain"/>
    <property type="match status" value="3"/>
</dbReference>
<evidence type="ECO:0000313" key="11">
    <source>
        <dbReference type="Proteomes" id="UP000031838"/>
    </source>
</evidence>
<dbReference type="PANTHER" id="PTHR44835:SF1">
    <property type="entry name" value="PROTEIN O-GLCNAC TRANSFERASE"/>
    <property type="match status" value="1"/>
</dbReference>
<organism evidence="10 11">
    <name type="scientific">Burkholderia plantarii</name>
    <dbReference type="NCBI Taxonomy" id="41899"/>
    <lineage>
        <taxon>Bacteria</taxon>
        <taxon>Pseudomonadati</taxon>
        <taxon>Pseudomonadota</taxon>
        <taxon>Betaproteobacteria</taxon>
        <taxon>Burkholderiales</taxon>
        <taxon>Burkholderiaceae</taxon>
        <taxon>Burkholderia</taxon>
    </lineage>
</organism>
<dbReference type="Gene3D" id="3.40.50.2000">
    <property type="entry name" value="Glycogen Phosphorylase B"/>
    <property type="match status" value="1"/>
</dbReference>
<dbReference type="InterPro" id="IPR029489">
    <property type="entry name" value="OGT/SEC/SPY_C"/>
</dbReference>
<reference evidence="11" key="1">
    <citation type="submission" date="2011-03" db="EMBL/GenBank/DDBJ databases">
        <authorList>
            <person name="Voget S."/>
            <person name="Streit W.R."/>
            <person name="Jaeger K.E."/>
            <person name="Daniel R."/>
        </authorList>
    </citation>
    <scope>NUCLEOTIDE SEQUENCE [LARGE SCALE GENOMIC DNA]</scope>
    <source>
        <strain evidence="11">PG1</strain>
    </source>
</reference>
<feature type="repeat" description="TPR" evidence="8">
    <location>
        <begin position="314"/>
        <end position="347"/>
    </location>
</feature>
<dbReference type="EC" id="2.4.1.255" evidence="3"/>
<dbReference type="KEGG" id="bgp:BGL_1c01440"/>
<evidence type="ECO:0000256" key="4">
    <source>
        <dbReference type="ARBA" id="ARBA00022676"/>
    </source>
</evidence>
<dbReference type="AlphaFoldDB" id="A0A0B6RH58"/>
<dbReference type="Gene3D" id="3.40.50.11380">
    <property type="match status" value="1"/>
</dbReference>
<keyword evidence="5" id="KW-0808">Transferase</keyword>
<evidence type="ECO:0000256" key="8">
    <source>
        <dbReference type="PROSITE-ProRule" id="PRU00339"/>
    </source>
</evidence>